<reference evidence="5" key="1">
    <citation type="submission" date="2019-12" db="UniProtKB">
        <authorList>
            <consortium name="WormBaseParasite"/>
        </authorList>
    </citation>
    <scope>IDENTIFICATION</scope>
</reference>
<dbReference type="SMART" id="SM00320">
    <property type="entry name" value="WD40"/>
    <property type="match status" value="1"/>
</dbReference>
<accession>A0A5S6QHA8</accession>
<proteinExistence type="predicted"/>
<feature type="repeat" description="WD" evidence="1">
    <location>
        <begin position="249"/>
        <end position="290"/>
    </location>
</feature>
<dbReference type="InterPro" id="IPR011047">
    <property type="entry name" value="Quinoprotein_ADH-like_sf"/>
</dbReference>
<feature type="transmembrane region" description="Helical" evidence="2">
    <location>
        <begin position="92"/>
        <end position="115"/>
    </location>
</feature>
<dbReference type="Pfam" id="PF21031">
    <property type="entry name" value="WDR54"/>
    <property type="match status" value="1"/>
</dbReference>
<dbReference type="PROSITE" id="PS50082">
    <property type="entry name" value="WD_REPEATS_2"/>
    <property type="match status" value="1"/>
</dbReference>
<organism evidence="4 5">
    <name type="scientific">Trichuris muris</name>
    <name type="common">Mouse whipworm</name>
    <dbReference type="NCBI Taxonomy" id="70415"/>
    <lineage>
        <taxon>Eukaryota</taxon>
        <taxon>Metazoa</taxon>
        <taxon>Ecdysozoa</taxon>
        <taxon>Nematoda</taxon>
        <taxon>Enoplea</taxon>
        <taxon>Dorylaimia</taxon>
        <taxon>Trichinellida</taxon>
        <taxon>Trichuridae</taxon>
        <taxon>Trichuris</taxon>
    </lineage>
</organism>
<sequence length="346" mass="37770">MSDNAESYMLEREVPIVGGSAGAFSNNLSVSMASHKNLTYAAVVNKDQVHTISWDSKFEWMIHNVLPARDISPGRNNKKAKFCTLRNRSTPLLVICSVAGAAVCDIVSASIIYWLPAPEENCMLWRCMKGVACRRDRLFIGSHTGHVYQLLVRGDIVDSVGYFKELKNPVMDIATNDSVLVSVSMLGVMAIYKADPKNSDGDVLIIHKVINAGLSINRVVVYKGLVFCGTMTGQIVAYDMNSGDISLEINAHSQPVTDLDVSDSTDQIISTSEDSFIRIWRIGNVREGQTGCCFSTNIPNVPLVGGCFVDSDGSTFVASGYDYSALFYFTQRRESGVESGKGFIAN</sequence>
<dbReference type="STRING" id="70415.A0A5S6QHA8"/>
<dbReference type="WBParaSite" id="TMUE_2000006525.1">
    <property type="protein sequence ID" value="TMUE_2000006525.1"/>
    <property type="gene ID" value="WBGene00294125"/>
</dbReference>
<keyword evidence="4" id="KW-1185">Reference proteome</keyword>
<dbReference type="InterPro" id="IPR049546">
    <property type="entry name" value="WDR54_beta_prop"/>
</dbReference>
<dbReference type="PROSITE" id="PS50294">
    <property type="entry name" value="WD_REPEATS_REGION"/>
    <property type="match status" value="1"/>
</dbReference>
<evidence type="ECO:0000313" key="4">
    <source>
        <dbReference type="Proteomes" id="UP000046395"/>
    </source>
</evidence>
<dbReference type="InterPro" id="IPR001680">
    <property type="entry name" value="WD40_rpt"/>
</dbReference>
<keyword evidence="2" id="KW-0812">Transmembrane</keyword>
<dbReference type="Gene3D" id="2.130.10.10">
    <property type="entry name" value="YVTN repeat-like/Quinoprotein amine dehydrogenase"/>
    <property type="match status" value="1"/>
</dbReference>
<evidence type="ECO:0000259" key="3">
    <source>
        <dbReference type="Pfam" id="PF21031"/>
    </source>
</evidence>
<dbReference type="Proteomes" id="UP000046395">
    <property type="component" value="Unassembled WGS sequence"/>
</dbReference>
<evidence type="ECO:0000256" key="1">
    <source>
        <dbReference type="PROSITE-ProRule" id="PRU00221"/>
    </source>
</evidence>
<feature type="domain" description="WD repeat-containing protein 54 beta-propeller" evidence="3">
    <location>
        <begin position="9"/>
        <end position="329"/>
    </location>
</feature>
<dbReference type="InterPro" id="IPR015943">
    <property type="entry name" value="WD40/YVTN_repeat-like_dom_sf"/>
</dbReference>
<name>A0A5S6QHA8_TRIMR</name>
<evidence type="ECO:0000313" key="5">
    <source>
        <dbReference type="WBParaSite" id="TMUE_2000006525.1"/>
    </source>
</evidence>
<dbReference type="AlphaFoldDB" id="A0A5S6QHA8"/>
<dbReference type="SUPFAM" id="SSF50998">
    <property type="entry name" value="Quinoprotein alcohol dehydrogenase-like"/>
    <property type="match status" value="1"/>
</dbReference>
<protein>
    <submittedName>
        <fullName evidence="5">WD_REPEATS_REGION domain-containing protein</fullName>
    </submittedName>
</protein>
<evidence type="ECO:0000256" key="2">
    <source>
        <dbReference type="SAM" id="Phobius"/>
    </source>
</evidence>
<keyword evidence="2" id="KW-1133">Transmembrane helix</keyword>
<keyword evidence="1" id="KW-0853">WD repeat</keyword>
<keyword evidence="2" id="KW-0472">Membrane</keyword>